<proteinExistence type="predicted"/>
<dbReference type="AlphaFoldDB" id="A0A382RJW1"/>
<feature type="region of interest" description="Disordered" evidence="1">
    <location>
        <begin position="61"/>
        <end position="80"/>
    </location>
</feature>
<dbReference type="EMBL" id="UINC01122089">
    <property type="protein sequence ID" value="SVC97690.1"/>
    <property type="molecule type" value="Genomic_DNA"/>
</dbReference>
<gene>
    <name evidence="2" type="ORF">METZ01_LOCUS350544</name>
</gene>
<sequence length="80" mass="9561">MEITEKWKPHPTRKKIFINQEDGLMYERLESGWYNMIEQELTECQELEMFRKADGVVRMTSRSRGRVPPPSDQILTEESE</sequence>
<name>A0A382RJW1_9ZZZZ</name>
<accession>A0A382RJW1</accession>
<reference evidence="2" key="1">
    <citation type="submission" date="2018-05" db="EMBL/GenBank/DDBJ databases">
        <authorList>
            <person name="Lanie J.A."/>
            <person name="Ng W.-L."/>
            <person name="Kazmierczak K.M."/>
            <person name="Andrzejewski T.M."/>
            <person name="Davidsen T.M."/>
            <person name="Wayne K.J."/>
            <person name="Tettelin H."/>
            <person name="Glass J.I."/>
            <person name="Rusch D."/>
            <person name="Podicherti R."/>
            <person name="Tsui H.-C.T."/>
            <person name="Winkler M.E."/>
        </authorList>
    </citation>
    <scope>NUCLEOTIDE SEQUENCE</scope>
</reference>
<protein>
    <submittedName>
        <fullName evidence="2">Uncharacterized protein</fullName>
    </submittedName>
</protein>
<evidence type="ECO:0000256" key="1">
    <source>
        <dbReference type="SAM" id="MobiDB-lite"/>
    </source>
</evidence>
<organism evidence="2">
    <name type="scientific">marine metagenome</name>
    <dbReference type="NCBI Taxonomy" id="408172"/>
    <lineage>
        <taxon>unclassified sequences</taxon>
        <taxon>metagenomes</taxon>
        <taxon>ecological metagenomes</taxon>
    </lineage>
</organism>
<evidence type="ECO:0000313" key="2">
    <source>
        <dbReference type="EMBL" id="SVC97690.1"/>
    </source>
</evidence>